<feature type="region of interest" description="Disordered" evidence="1">
    <location>
        <begin position="1"/>
        <end position="45"/>
    </location>
</feature>
<accession>A0AAN7WQN2</accession>
<dbReference type="EMBL" id="JAVRQU010000002">
    <property type="protein sequence ID" value="KAK5706657.1"/>
    <property type="molecule type" value="Genomic_DNA"/>
</dbReference>
<proteinExistence type="predicted"/>
<reference evidence="2" key="1">
    <citation type="submission" date="2023-08" db="EMBL/GenBank/DDBJ databases">
        <title>Black Yeasts Isolated from many extreme environments.</title>
        <authorList>
            <person name="Coleine C."/>
            <person name="Stajich J.E."/>
            <person name="Selbmann L."/>
        </authorList>
    </citation>
    <scope>NUCLEOTIDE SEQUENCE</scope>
    <source>
        <strain evidence="2">CCFEE 5810</strain>
    </source>
</reference>
<sequence>MEPNGNKRKASGGPADANSPKSKMVKLKVNSTDTPEEVVDYSPRENQVPKLHAITAQEAAAAFAKVQVPPTRIRQKATPKAKTTAADYTNGNQSGMLKDYKPRTQVMKWTAANDRKLMMFAFMREISPKEYAAIAASFPEGPTPKAVQERLTKLRKESILAVREIGLEVGKLEVRALLAADDVPEEEEEEEEEPQASTSIASGVGAFPSQLTPRTAIPAHFNEPYDVKEQKYTIADAFKDKKVPYGVLAAGVKDLLARQKAGKAGKPYETDAEQMVRDQMALETDAEQLAREQSVARGADVLLASAGDDDDFLLASTADDEEDAPDEMEE</sequence>
<protein>
    <submittedName>
        <fullName evidence="2">Uncharacterized protein</fullName>
    </submittedName>
</protein>
<evidence type="ECO:0000313" key="3">
    <source>
        <dbReference type="Proteomes" id="UP001310594"/>
    </source>
</evidence>
<comment type="caution">
    <text evidence="2">The sequence shown here is derived from an EMBL/GenBank/DDBJ whole genome shotgun (WGS) entry which is preliminary data.</text>
</comment>
<feature type="region of interest" description="Disordered" evidence="1">
    <location>
        <begin position="182"/>
        <end position="204"/>
    </location>
</feature>
<dbReference type="Proteomes" id="UP001310594">
    <property type="component" value="Unassembled WGS sequence"/>
</dbReference>
<feature type="compositionally biased region" description="Basic residues" evidence="1">
    <location>
        <begin position="1"/>
        <end position="10"/>
    </location>
</feature>
<name>A0AAN7WQN2_9PEZI</name>
<gene>
    <name evidence="2" type="ORF">LTR97_001647</name>
</gene>
<evidence type="ECO:0000313" key="2">
    <source>
        <dbReference type="EMBL" id="KAK5706657.1"/>
    </source>
</evidence>
<feature type="compositionally biased region" description="Acidic residues" evidence="1">
    <location>
        <begin position="182"/>
        <end position="194"/>
    </location>
</feature>
<dbReference type="AlphaFoldDB" id="A0AAN7WQN2"/>
<organism evidence="2 3">
    <name type="scientific">Elasticomyces elasticus</name>
    <dbReference type="NCBI Taxonomy" id="574655"/>
    <lineage>
        <taxon>Eukaryota</taxon>
        <taxon>Fungi</taxon>
        <taxon>Dikarya</taxon>
        <taxon>Ascomycota</taxon>
        <taxon>Pezizomycotina</taxon>
        <taxon>Dothideomycetes</taxon>
        <taxon>Dothideomycetidae</taxon>
        <taxon>Mycosphaerellales</taxon>
        <taxon>Teratosphaeriaceae</taxon>
        <taxon>Elasticomyces</taxon>
    </lineage>
</organism>
<evidence type="ECO:0000256" key="1">
    <source>
        <dbReference type="SAM" id="MobiDB-lite"/>
    </source>
</evidence>
<feature type="region of interest" description="Disordered" evidence="1">
    <location>
        <begin position="71"/>
        <end position="90"/>
    </location>
</feature>